<protein>
    <submittedName>
        <fullName evidence="3">Uncharacterized protein</fullName>
    </submittedName>
</protein>
<proteinExistence type="predicted"/>
<feature type="repeat" description="TPR" evidence="1">
    <location>
        <begin position="128"/>
        <end position="161"/>
    </location>
</feature>
<dbReference type="InterPro" id="IPR011990">
    <property type="entry name" value="TPR-like_helical_dom_sf"/>
</dbReference>
<name>A0A8J6HJY0_TENMO</name>
<feature type="coiled-coil region" evidence="2">
    <location>
        <begin position="106"/>
        <end position="136"/>
    </location>
</feature>
<dbReference type="SUPFAM" id="SSF48452">
    <property type="entry name" value="TPR-like"/>
    <property type="match status" value="1"/>
</dbReference>
<reference evidence="3" key="1">
    <citation type="journal article" date="2020" name="J Insects Food Feed">
        <title>The yellow mealworm (Tenebrio molitor) genome: a resource for the emerging insects as food and feed industry.</title>
        <authorList>
            <person name="Eriksson T."/>
            <person name="Andere A."/>
            <person name="Kelstrup H."/>
            <person name="Emery V."/>
            <person name="Picard C."/>
        </authorList>
    </citation>
    <scope>NUCLEOTIDE SEQUENCE</scope>
    <source>
        <strain evidence="3">Stoneville</strain>
        <tissue evidence="3">Whole head</tissue>
    </source>
</reference>
<dbReference type="Proteomes" id="UP000719412">
    <property type="component" value="Unassembled WGS sequence"/>
</dbReference>
<evidence type="ECO:0000313" key="4">
    <source>
        <dbReference type="Proteomes" id="UP000719412"/>
    </source>
</evidence>
<dbReference type="Gene3D" id="1.25.40.10">
    <property type="entry name" value="Tetratricopeptide repeat domain"/>
    <property type="match status" value="1"/>
</dbReference>
<reference evidence="3" key="2">
    <citation type="submission" date="2021-08" db="EMBL/GenBank/DDBJ databases">
        <authorList>
            <person name="Eriksson T."/>
        </authorList>
    </citation>
    <scope>NUCLEOTIDE SEQUENCE</scope>
    <source>
        <strain evidence="3">Stoneville</strain>
        <tissue evidence="3">Whole head</tissue>
    </source>
</reference>
<gene>
    <name evidence="3" type="ORF">GEV33_006806</name>
</gene>
<evidence type="ECO:0000313" key="3">
    <source>
        <dbReference type="EMBL" id="KAH0815985.1"/>
    </source>
</evidence>
<dbReference type="InterPro" id="IPR019734">
    <property type="entry name" value="TPR_rpt"/>
</dbReference>
<organism evidence="3 4">
    <name type="scientific">Tenebrio molitor</name>
    <name type="common">Yellow mealworm beetle</name>
    <dbReference type="NCBI Taxonomy" id="7067"/>
    <lineage>
        <taxon>Eukaryota</taxon>
        <taxon>Metazoa</taxon>
        <taxon>Ecdysozoa</taxon>
        <taxon>Arthropoda</taxon>
        <taxon>Hexapoda</taxon>
        <taxon>Insecta</taxon>
        <taxon>Pterygota</taxon>
        <taxon>Neoptera</taxon>
        <taxon>Endopterygota</taxon>
        <taxon>Coleoptera</taxon>
        <taxon>Polyphaga</taxon>
        <taxon>Cucujiformia</taxon>
        <taxon>Tenebrionidae</taxon>
        <taxon>Tenebrio</taxon>
    </lineage>
</organism>
<dbReference type="AlphaFoldDB" id="A0A8J6HJY0"/>
<keyword evidence="2" id="KW-0175">Coiled coil</keyword>
<dbReference type="PROSITE" id="PS50005">
    <property type="entry name" value="TPR"/>
    <property type="match status" value="1"/>
</dbReference>
<evidence type="ECO:0000256" key="1">
    <source>
        <dbReference type="PROSITE-ProRule" id="PRU00339"/>
    </source>
</evidence>
<comment type="caution">
    <text evidence="3">The sequence shown here is derived from an EMBL/GenBank/DDBJ whole genome shotgun (WGS) entry which is preliminary data.</text>
</comment>
<keyword evidence="4" id="KW-1185">Reference proteome</keyword>
<dbReference type="EMBL" id="JABDTM020022246">
    <property type="protein sequence ID" value="KAH0815985.1"/>
    <property type="molecule type" value="Genomic_DNA"/>
</dbReference>
<feature type="coiled-coil region" evidence="2">
    <location>
        <begin position="260"/>
        <end position="287"/>
    </location>
</feature>
<evidence type="ECO:0000256" key="2">
    <source>
        <dbReference type="SAM" id="Coils"/>
    </source>
</evidence>
<sequence length="361" mass="40902">MGTVQSQSIVDVVVTNDSNTDISTISVSSVDDFDWAGGRPYQFNGVFIGANKIVGRRLAINPFASHCPFNMTLHFRNGDIDTFRIHAVGCCGGFQHIQKSHNIYYERGHEKIMIKIENTKEQLQNERAEERNKEGQVAMRKKQYETAIKKFDEALKLAHKSSTITSIKDNKNEACNKHGESLLQKAWELEADKTQDKSQEAQNMFVAAKDMFQQAGIVKHTSEQQENLNLASMKVEGNELFNKAIEVEKAAFEVFETARKSNENDDYKAAENKYKEALNTYEAAKKKFDEGSKIESEKFGDCAQLTNDRIEDVKKVLNGIDKIELTCNISKVAIEERQKEEMKSQVGINRKIQEQVDVAVD</sequence>
<keyword evidence="1" id="KW-0802">TPR repeat</keyword>
<accession>A0A8J6HJY0</accession>